<protein>
    <submittedName>
        <fullName evidence="2">Uncharacterized protein</fullName>
    </submittedName>
</protein>
<gene>
    <name evidence="2" type="ORF">BDP55DRAFT_655185</name>
</gene>
<comment type="caution">
    <text evidence="2">The sequence shown here is derived from an EMBL/GenBank/DDBJ whole genome shotgun (WGS) entry which is preliminary data.</text>
</comment>
<dbReference type="EMBL" id="JAHMHR010000010">
    <property type="protein sequence ID" value="KAK1688782.1"/>
    <property type="molecule type" value="Genomic_DNA"/>
</dbReference>
<organism evidence="2 3">
    <name type="scientific">Colletotrichum godetiae</name>
    <dbReference type="NCBI Taxonomy" id="1209918"/>
    <lineage>
        <taxon>Eukaryota</taxon>
        <taxon>Fungi</taxon>
        <taxon>Dikarya</taxon>
        <taxon>Ascomycota</taxon>
        <taxon>Pezizomycotina</taxon>
        <taxon>Sordariomycetes</taxon>
        <taxon>Hypocreomycetidae</taxon>
        <taxon>Glomerellales</taxon>
        <taxon>Glomerellaceae</taxon>
        <taxon>Colletotrichum</taxon>
        <taxon>Colletotrichum acutatum species complex</taxon>
    </lineage>
</organism>
<dbReference type="GeneID" id="85458827"/>
<dbReference type="AlphaFoldDB" id="A0AAJ0F0T1"/>
<dbReference type="RefSeq" id="XP_060432477.1">
    <property type="nucleotide sequence ID" value="XM_060574301.1"/>
</dbReference>
<accession>A0AAJ0F0T1</accession>
<feature type="region of interest" description="Disordered" evidence="1">
    <location>
        <begin position="56"/>
        <end position="82"/>
    </location>
</feature>
<dbReference type="Proteomes" id="UP001224890">
    <property type="component" value="Unassembled WGS sequence"/>
</dbReference>
<evidence type="ECO:0000256" key="1">
    <source>
        <dbReference type="SAM" id="MobiDB-lite"/>
    </source>
</evidence>
<keyword evidence="3" id="KW-1185">Reference proteome</keyword>
<proteinExistence type="predicted"/>
<reference evidence="2" key="1">
    <citation type="submission" date="2021-06" db="EMBL/GenBank/DDBJ databases">
        <title>Comparative genomics, transcriptomics and evolutionary studies reveal genomic signatures of adaptation to plant cell wall in hemibiotrophic fungi.</title>
        <authorList>
            <consortium name="DOE Joint Genome Institute"/>
            <person name="Baroncelli R."/>
            <person name="Diaz J.F."/>
            <person name="Benocci T."/>
            <person name="Peng M."/>
            <person name="Battaglia E."/>
            <person name="Haridas S."/>
            <person name="Andreopoulos W."/>
            <person name="Labutti K."/>
            <person name="Pangilinan J."/>
            <person name="Floch G.L."/>
            <person name="Makela M.R."/>
            <person name="Henrissat B."/>
            <person name="Grigoriev I.V."/>
            <person name="Crouch J.A."/>
            <person name="De Vries R.P."/>
            <person name="Sukno S.A."/>
            <person name="Thon M.R."/>
        </authorList>
    </citation>
    <scope>NUCLEOTIDE SEQUENCE</scope>
    <source>
        <strain evidence="2">CBS 193.32</strain>
    </source>
</reference>
<feature type="non-terminal residue" evidence="2">
    <location>
        <position position="82"/>
    </location>
</feature>
<evidence type="ECO:0000313" key="2">
    <source>
        <dbReference type="EMBL" id="KAK1688782.1"/>
    </source>
</evidence>
<evidence type="ECO:0000313" key="3">
    <source>
        <dbReference type="Proteomes" id="UP001224890"/>
    </source>
</evidence>
<sequence>MYYCSSVLFSLTSFFFFFFLSAVSFKGGRFANVVVVKHKSGLRIRTYNSHDISRGCISETKQPEGDDDDDTRGAPAFFSCQL</sequence>
<name>A0AAJ0F0T1_9PEZI</name>